<comment type="pathway">
    <text evidence="8">Carbohydrate biosynthesis.</text>
</comment>
<evidence type="ECO:0000256" key="4">
    <source>
        <dbReference type="ARBA" id="ARBA00022723"/>
    </source>
</evidence>
<accession>A0ABM8JTX9</accession>
<dbReference type="Gene3D" id="3.30.540.10">
    <property type="entry name" value="Fructose-1,6-Bisphosphatase, subunit A, domain 1"/>
    <property type="match status" value="1"/>
</dbReference>
<dbReference type="SUPFAM" id="SSF56655">
    <property type="entry name" value="Carbohydrate phosphatase"/>
    <property type="match status" value="1"/>
</dbReference>
<comment type="catalytic activity">
    <reaction evidence="1">
        <text>beta-D-fructose 1,6-bisphosphate + H2O = beta-D-fructose 6-phosphate + phosphate</text>
        <dbReference type="Rhea" id="RHEA:11064"/>
        <dbReference type="ChEBI" id="CHEBI:15377"/>
        <dbReference type="ChEBI" id="CHEBI:32966"/>
        <dbReference type="ChEBI" id="CHEBI:43474"/>
        <dbReference type="ChEBI" id="CHEBI:57634"/>
        <dbReference type="EC" id="3.1.3.11"/>
    </reaction>
</comment>
<sequence length="225" mass="24517">MNKNMYLIRAVEIATIAAYKFIGHKDKNAVDFAAVEAMTIMLDNVPIKCRIIVGEGELDQAPMLFVNQELGKGKTLTYDLAVDPVEGTYPAAYNIAGSIACLAASTPNTILKLPEMYMEKLFVGPDLQDAINNEDDFITNIKTMQKIKKHNDLIGIMLDKPRHQKIIEKLHDLGIIVRLIGDGDVLAAIDIINKEADFVYGIGGAPEGVLMATLALSDGGDIKLS</sequence>
<evidence type="ECO:0000256" key="8">
    <source>
        <dbReference type="ARBA" id="ARBA00024331"/>
    </source>
</evidence>
<evidence type="ECO:0000256" key="2">
    <source>
        <dbReference type="ARBA" id="ARBA00008989"/>
    </source>
</evidence>
<keyword evidence="6" id="KW-0464">Manganese</keyword>
<reference evidence="10" key="1">
    <citation type="journal article" date="2024" name="FEMS Microbiol. Lett.">
        <title>Genomic insights into Spiroplasma endosymbionts that induce male-killing and protective phenotypes in the pea aphid.</title>
        <authorList>
            <person name="Arai H."/>
            <person name="Legeai F."/>
            <person name="Kageyama D."/>
            <person name="Sugio A."/>
            <person name="Simon J.C."/>
        </authorList>
    </citation>
    <scope>NUCLEOTIDE SEQUENCE [LARGE SCALE GENOMIC DNA]</scope>
    <source>
        <strain evidence="10">sAp269</strain>
    </source>
</reference>
<dbReference type="Proteomes" id="UP001473424">
    <property type="component" value="Chromosome"/>
</dbReference>
<dbReference type="RefSeq" id="WP_353306141.1">
    <property type="nucleotide sequence ID" value="NZ_AP028955.1"/>
</dbReference>
<evidence type="ECO:0000256" key="1">
    <source>
        <dbReference type="ARBA" id="ARBA00001273"/>
    </source>
</evidence>
<evidence type="ECO:0000256" key="5">
    <source>
        <dbReference type="ARBA" id="ARBA00022801"/>
    </source>
</evidence>
<evidence type="ECO:0000313" key="10">
    <source>
        <dbReference type="Proteomes" id="UP001473424"/>
    </source>
</evidence>
<comment type="similarity">
    <text evidence="2">Belongs to the FBPase class 2 family.</text>
</comment>
<evidence type="ECO:0000313" key="9">
    <source>
        <dbReference type="EMBL" id="BET39318.1"/>
    </source>
</evidence>
<dbReference type="Pfam" id="PF03320">
    <property type="entry name" value="FBPase_glpX"/>
    <property type="match status" value="1"/>
</dbReference>
<keyword evidence="7" id="KW-0119">Carbohydrate metabolism</keyword>
<evidence type="ECO:0000256" key="3">
    <source>
        <dbReference type="ARBA" id="ARBA00013093"/>
    </source>
</evidence>
<dbReference type="PANTHER" id="PTHR30447:SF0">
    <property type="entry name" value="FRUCTOSE-1,6-BISPHOSPHATASE 1 CLASS 2-RELATED"/>
    <property type="match status" value="1"/>
</dbReference>
<keyword evidence="5" id="KW-0378">Hydrolase</keyword>
<dbReference type="EC" id="3.1.3.11" evidence="3"/>
<protein>
    <recommendedName>
        <fullName evidence="3">fructose-bisphosphatase</fullName>
        <ecNumber evidence="3">3.1.3.11</ecNumber>
    </recommendedName>
</protein>
<evidence type="ECO:0000256" key="6">
    <source>
        <dbReference type="ARBA" id="ARBA00023211"/>
    </source>
</evidence>
<dbReference type="PANTHER" id="PTHR30447">
    <property type="entry name" value="FRUCTOSE-1,6-BISPHOSPHATASE CLASS 2"/>
    <property type="match status" value="1"/>
</dbReference>
<organism evidence="9 10">
    <name type="scientific">Spiroplasma ixodetis</name>
    <dbReference type="NCBI Taxonomy" id="2141"/>
    <lineage>
        <taxon>Bacteria</taxon>
        <taxon>Bacillati</taxon>
        <taxon>Mycoplasmatota</taxon>
        <taxon>Mollicutes</taxon>
        <taxon>Entomoplasmatales</taxon>
        <taxon>Spiroplasmataceae</taxon>
        <taxon>Spiroplasma</taxon>
    </lineage>
</organism>
<evidence type="ECO:0000256" key="7">
    <source>
        <dbReference type="ARBA" id="ARBA00023277"/>
    </source>
</evidence>
<dbReference type="EMBL" id="AP028955">
    <property type="protein sequence ID" value="BET39318.1"/>
    <property type="molecule type" value="Genomic_DNA"/>
</dbReference>
<keyword evidence="4" id="KW-0479">Metal-binding</keyword>
<name>A0ABM8JTX9_9MOLU</name>
<gene>
    <name evidence="9" type="ORF">SAP269_19070</name>
</gene>
<keyword evidence="10" id="KW-1185">Reference proteome</keyword>
<dbReference type="InterPro" id="IPR004464">
    <property type="entry name" value="FBPase_class-2/SBPase"/>
</dbReference>
<proteinExistence type="inferred from homology"/>